<sequence>MINKIFKRYTAFPPAVKAAIWFTIASFFQKGISFITVPIFTRLLSVEQYGQVVVFQSWLSIITIFATLSLWAGVFNNGMVKYENDRETFISALQGLSTTLTAVCLIIYLLFLDFWNSIFGLPTFLVLVMFTQLIVAPALSYWSAKQRFDYQYKKLIIITLAMSIASPLFGVFAVLATEDKGVARILSVALVQIGVCSVFYIYNATKGKQFFHRNYWKYALGFNLPLIPHYLSGVVLNQSDKIMIDQFSGTDKAGIYSVAYSAAMLLTILITSVNSSFTPWTYKKLKNKCYSEIEDISKFLLALIGGLILILVAFAPEIVGVLAPVEYYEAIWVIPPIAVSVFFIFLYSMFANIEFYFEENKFIMVASIIGAGLNILLNFFLIPIFGYIAAGFTTLFCYIVFSFSHYIFMRKVCKKHINGEKIYNFGFIVVFSLGMILTSMLLMTVYSYVVIRYLVILIIFLTAVICRKHIGSKIKQIREK</sequence>
<feature type="transmembrane region" description="Helical" evidence="6">
    <location>
        <begin position="450"/>
        <end position="470"/>
    </location>
</feature>
<keyword evidence="3 6" id="KW-0812">Transmembrane</keyword>
<feature type="transmembrane region" description="Helical" evidence="6">
    <location>
        <begin position="362"/>
        <end position="381"/>
    </location>
</feature>
<name>A0A5C6VA73_9BACI</name>
<feature type="transmembrane region" description="Helical" evidence="6">
    <location>
        <begin position="182"/>
        <end position="203"/>
    </location>
</feature>
<keyword evidence="8" id="KW-1185">Reference proteome</keyword>
<feature type="transmembrane region" description="Helical" evidence="6">
    <location>
        <begin position="88"/>
        <end position="111"/>
    </location>
</feature>
<comment type="subcellular location">
    <subcellularLocation>
        <location evidence="1">Cell membrane</location>
        <topology evidence="1">Multi-pass membrane protein</topology>
    </subcellularLocation>
</comment>
<evidence type="ECO:0000256" key="3">
    <source>
        <dbReference type="ARBA" id="ARBA00022692"/>
    </source>
</evidence>
<accession>A0A5C6VA73</accession>
<dbReference type="GO" id="GO:0005886">
    <property type="term" value="C:plasma membrane"/>
    <property type="evidence" value="ECO:0007669"/>
    <property type="project" value="UniProtKB-SubCell"/>
</dbReference>
<evidence type="ECO:0000256" key="5">
    <source>
        <dbReference type="ARBA" id="ARBA00023136"/>
    </source>
</evidence>
<feature type="transmembrane region" description="Helical" evidence="6">
    <location>
        <begin position="299"/>
        <end position="324"/>
    </location>
</feature>
<feature type="transmembrane region" description="Helical" evidence="6">
    <location>
        <begin position="20"/>
        <end position="41"/>
    </location>
</feature>
<organism evidence="7 8">
    <name type="scientific">Metabacillus litoralis</name>
    <dbReference type="NCBI Taxonomy" id="152268"/>
    <lineage>
        <taxon>Bacteria</taxon>
        <taxon>Bacillati</taxon>
        <taxon>Bacillota</taxon>
        <taxon>Bacilli</taxon>
        <taxon>Bacillales</taxon>
        <taxon>Bacillaceae</taxon>
        <taxon>Metabacillus</taxon>
    </lineage>
</organism>
<feature type="transmembrane region" description="Helical" evidence="6">
    <location>
        <begin position="215"/>
        <end position="235"/>
    </location>
</feature>
<reference evidence="7 8" key="1">
    <citation type="journal article" date="2005" name="Int. J. Syst. Evol. Microbiol.">
        <title>Bacillus litoralis sp. nov., isolated from a tidal flat of the Yellow Sea in Korea.</title>
        <authorList>
            <person name="Yoon J.H."/>
            <person name="Oh T.K."/>
        </authorList>
    </citation>
    <scope>NUCLEOTIDE SEQUENCE [LARGE SCALE GENOMIC DNA]</scope>
    <source>
        <strain evidence="7 8">SW-211</strain>
    </source>
</reference>
<dbReference type="AlphaFoldDB" id="A0A5C6VA73"/>
<evidence type="ECO:0000313" key="8">
    <source>
        <dbReference type="Proteomes" id="UP000321363"/>
    </source>
</evidence>
<dbReference type="Pfam" id="PF01943">
    <property type="entry name" value="Polysacc_synt"/>
    <property type="match status" value="1"/>
</dbReference>
<feature type="transmembrane region" description="Helical" evidence="6">
    <location>
        <begin position="53"/>
        <end position="76"/>
    </location>
</feature>
<proteinExistence type="predicted"/>
<protein>
    <submittedName>
        <fullName evidence="7">Oligosaccharide flippase family protein</fullName>
    </submittedName>
</protein>
<evidence type="ECO:0000256" key="2">
    <source>
        <dbReference type="ARBA" id="ARBA00022475"/>
    </source>
</evidence>
<feature type="transmembrane region" description="Helical" evidence="6">
    <location>
        <begin position="421"/>
        <end position="444"/>
    </location>
</feature>
<dbReference type="InterPro" id="IPR050833">
    <property type="entry name" value="Poly_Biosynth_Transport"/>
</dbReference>
<feature type="transmembrane region" description="Helical" evidence="6">
    <location>
        <begin position="330"/>
        <end position="350"/>
    </location>
</feature>
<keyword evidence="2" id="KW-1003">Cell membrane</keyword>
<dbReference type="Proteomes" id="UP000321363">
    <property type="component" value="Unassembled WGS sequence"/>
</dbReference>
<dbReference type="PANTHER" id="PTHR30250:SF11">
    <property type="entry name" value="O-ANTIGEN TRANSPORTER-RELATED"/>
    <property type="match status" value="1"/>
</dbReference>
<keyword evidence="4 6" id="KW-1133">Transmembrane helix</keyword>
<evidence type="ECO:0000313" key="7">
    <source>
        <dbReference type="EMBL" id="TXC82187.1"/>
    </source>
</evidence>
<dbReference type="EMBL" id="VOQF01000021">
    <property type="protein sequence ID" value="TXC82187.1"/>
    <property type="molecule type" value="Genomic_DNA"/>
</dbReference>
<evidence type="ECO:0000256" key="1">
    <source>
        <dbReference type="ARBA" id="ARBA00004651"/>
    </source>
</evidence>
<comment type="caution">
    <text evidence="7">The sequence shown here is derived from an EMBL/GenBank/DDBJ whole genome shotgun (WGS) entry which is preliminary data.</text>
</comment>
<dbReference type="PANTHER" id="PTHR30250">
    <property type="entry name" value="PST FAMILY PREDICTED COLANIC ACID TRANSPORTER"/>
    <property type="match status" value="1"/>
</dbReference>
<evidence type="ECO:0000256" key="4">
    <source>
        <dbReference type="ARBA" id="ARBA00022989"/>
    </source>
</evidence>
<gene>
    <name evidence="7" type="ORF">FS935_21040</name>
</gene>
<dbReference type="OrthoDB" id="6017905at2"/>
<keyword evidence="5 6" id="KW-0472">Membrane</keyword>
<feature type="transmembrane region" description="Helical" evidence="6">
    <location>
        <begin position="255"/>
        <end position="278"/>
    </location>
</feature>
<dbReference type="RefSeq" id="WP_146950613.1">
    <property type="nucleotide sequence ID" value="NZ_VOQF01000021.1"/>
</dbReference>
<feature type="transmembrane region" description="Helical" evidence="6">
    <location>
        <begin position="155"/>
        <end position="176"/>
    </location>
</feature>
<dbReference type="InterPro" id="IPR002797">
    <property type="entry name" value="Polysacc_synth"/>
</dbReference>
<evidence type="ECO:0000256" key="6">
    <source>
        <dbReference type="SAM" id="Phobius"/>
    </source>
</evidence>
<feature type="transmembrane region" description="Helical" evidence="6">
    <location>
        <begin position="387"/>
        <end position="409"/>
    </location>
</feature>
<feature type="transmembrane region" description="Helical" evidence="6">
    <location>
        <begin position="123"/>
        <end position="143"/>
    </location>
</feature>